<reference evidence="5" key="1">
    <citation type="submission" date="2022-11" db="UniProtKB">
        <authorList>
            <consortium name="WormBaseParasite"/>
        </authorList>
    </citation>
    <scope>IDENTIFICATION</scope>
</reference>
<feature type="signal peptide" evidence="2">
    <location>
        <begin position="1"/>
        <end position="19"/>
    </location>
</feature>
<evidence type="ECO:0000313" key="4">
    <source>
        <dbReference type="Proteomes" id="UP000887566"/>
    </source>
</evidence>
<feature type="chain" id="PRO_5036895513" evidence="2">
    <location>
        <begin position="20"/>
        <end position="166"/>
    </location>
</feature>
<dbReference type="GO" id="GO:0004867">
    <property type="term" value="F:serine-type endopeptidase inhibitor activity"/>
    <property type="evidence" value="ECO:0007669"/>
    <property type="project" value="UniProtKB-KW"/>
</dbReference>
<dbReference type="Proteomes" id="UP000887566">
    <property type="component" value="Unplaced"/>
</dbReference>
<evidence type="ECO:0000256" key="2">
    <source>
        <dbReference type="SAM" id="SignalP"/>
    </source>
</evidence>
<keyword evidence="1" id="KW-0646">Protease inhibitor</keyword>
<sequence length="166" mass="17631">MNSSCCVATLLLLAASCSSVPVDPCIWMKCANGPCVNGECTRNTNKCGPNMHMEECGSEFPARCDLGPTQSSCIAVCKTGCFCDDGFVLEKAGGVCIRQEDCPTPIRNGCAGRRCAAGSICKDGKCIRKFICPEYMPAEPKEGCHYVSKIDANGCHSMPQVCPDAQ</sequence>
<evidence type="ECO:0000313" key="5">
    <source>
        <dbReference type="WBParaSite" id="PSAMB.scaffold1497size30689.g13528.t1"/>
    </source>
</evidence>
<name>A0A914V647_9BILA</name>
<dbReference type="InterPro" id="IPR002919">
    <property type="entry name" value="TIL_dom"/>
</dbReference>
<evidence type="ECO:0000256" key="1">
    <source>
        <dbReference type="ARBA" id="ARBA00022900"/>
    </source>
</evidence>
<accession>A0A914V647</accession>
<proteinExistence type="predicted"/>
<dbReference type="Gene3D" id="2.10.25.10">
    <property type="entry name" value="Laminin"/>
    <property type="match status" value="1"/>
</dbReference>
<organism evidence="4 5">
    <name type="scientific">Plectus sambesii</name>
    <dbReference type="NCBI Taxonomy" id="2011161"/>
    <lineage>
        <taxon>Eukaryota</taxon>
        <taxon>Metazoa</taxon>
        <taxon>Ecdysozoa</taxon>
        <taxon>Nematoda</taxon>
        <taxon>Chromadorea</taxon>
        <taxon>Plectida</taxon>
        <taxon>Plectina</taxon>
        <taxon>Plectoidea</taxon>
        <taxon>Plectidae</taxon>
        <taxon>Plectus</taxon>
    </lineage>
</organism>
<dbReference type="InterPro" id="IPR036084">
    <property type="entry name" value="Ser_inhib-like_sf"/>
</dbReference>
<keyword evidence="2" id="KW-0732">Signal</keyword>
<dbReference type="WBParaSite" id="PSAMB.scaffold1497size30689.g13528.t1">
    <property type="protein sequence ID" value="PSAMB.scaffold1497size30689.g13528.t1"/>
    <property type="gene ID" value="PSAMB.scaffold1497size30689.g13528"/>
</dbReference>
<evidence type="ECO:0000259" key="3">
    <source>
        <dbReference type="Pfam" id="PF01826"/>
    </source>
</evidence>
<feature type="domain" description="TIL" evidence="3">
    <location>
        <begin position="47"/>
        <end position="102"/>
    </location>
</feature>
<dbReference type="AlphaFoldDB" id="A0A914V647"/>
<protein>
    <submittedName>
        <fullName evidence="5">TIL domain-containing protein</fullName>
    </submittedName>
</protein>
<keyword evidence="4" id="KW-1185">Reference proteome</keyword>
<keyword evidence="1" id="KW-0722">Serine protease inhibitor</keyword>
<dbReference type="SUPFAM" id="SSF57567">
    <property type="entry name" value="Serine protease inhibitors"/>
    <property type="match status" value="1"/>
</dbReference>
<dbReference type="Pfam" id="PF01826">
    <property type="entry name" value="TIL"/>
    <property type="match status" value="1"/>
</dbReference>
<dbReference type="CDD" id="cd19941">
    <property type="entry name" value="TIL"/>
    <property type="match status" value="1"/>
</dbReference>